<dbReference type="InterPro" id="IPR011992">
    <property type="entry name" value="EF-hand-dom_pair"/>
</dbReference>
<dbReference type="Gene3D" id="1.20.1540.10">
    <property type="entry name" value="Rhomboid-like"/>
    <property type="match status" value="1"/>
</dbReference>
<keyword evidence="10" id="KW-1185">Reference proteome</keyword>
<feature type="transmembrane region" description="Helical" evidence="7">
    <location>
        <begin position="281"/>
        <end position="302"/>
    </location>
</feature>
<dbReference type="PANTHER" id="PTHR45840:SF8">
    <property type="entry name" value="RHOMBOID PROTEASE"/>
    <property type="match status" value="1"/>
</dbReference>
<dbReference type="InterPro" id="IPR018247">
    <property type="entry name" value="EF_Hand_1_Ca_BS"/>
</dbReference>
<evidence type="ECO:0000313" key="10">
    <source>
        <dbReference type="Proteomes" id="UP001153712"/>
    </source>
</evidence>
<keyword evidence="5 7" id="KW-1133">Transmembrane helix</keyword>
<dbReference type="PANTHER" id="PTHR45840">
    <property type="entry name" value="RHOMBOID-RELATED PROTEIN"/>
    <property type="match status" value="1"/>
</dbReference>
<proteinExistence type="inferred from homology"/>
<evidence type="ECO:0000259" key="8">
    <source>
        <dbReference type="PROSITE" id="PS50222"/>
    </source>
</evidence>
<dbReference type="Gene3D" id="1.10.238.10">
    <property type="entry name" value="EF-hand"/>
    <property type="match status" value="1"/>
</dbReference>
<evidence type="ECO:0000256" key="5">
    <source>
        <dbReference type="ARBA" id="ARBA00022989"/>
    </source>
</evidence>
<evidence type="ECO:0000313" key="9">
    <source>
        <dbReference type="EMBL" id="CAG9862275.1"/>
    </source>
</evidence>
<feature type="transmembrane region" description="Helical" evidence="7">
    <location>
        <begin position="259"/>
        <end position="275"/>
    </location>
</feature>
<dbReference type="CDD" id="cd00051">
    <property type="entry name" value="EFh"/>
    <property type="match status" value="1"/>
</dbReference>
<feature type="transmembrane region" description="Helical" evidence="7">
    <location>
        <begin position="314"/>
        <end position="332"/>
    </location>
</feature>
<feature type="domain" description="EF-hand" evidence="8">
    <location>
        <begin position="21"/>
        <end position="56"/>
    </location>
</feature>
<dbReference type="InterPro" id="IPR022764">
    <property type="entry name" value="Peptidase_S54_rhomboid_dom"/>
</dbReference>
<dbReference type="InterPro" id="IPR051739">
    <property type="entry name" value="Rhomboid_IM_Serine_Proteases"/>
</dbReference>
<feature type="transmembrane region" description="Helical" evidence="7">
    <location>
        <begin position="193"/>
        <end position="220"/>
    </location>
</feature>
<comment type="similarity">
    <text evidence="2">Belongs to the peptidase S54 family.</text>
</comment>
<evidence type="ECO:0000256" key="2">
    <source>
        <dbReference type="ARBA" id="ARBA00009045"/>
    </source>
</evidence>
<gene>
    <name evidence="9" type="ORF">PHYEVI_LOCUS8595</name>
</gene>
<dbReference type="SUPFAM" id="SSF144091">
    <property type="entry name" value="Rhomboid-like"/>
    <property type="match status" value="1"/>
</dbReference>
<dbReference type="Pfam" id="PF13499">
    <property type="entry name" value="EF-hand_7"/>
    <property type="match status" value="1"/>
</dbReference>
<dbReference type="OrthoDB" id="418595at2759"/>
<dbReference type="GO" id="GO:0016020">
    <property type="term" value="C:membrane"/>
    <property type="evidence" value="ECO:0007669"/>
    <property type="project" value="UniProtKB-SubCell"/>
</dbReference>
<reference evidence="9" key="1">
    <citation type="submission" date="2022-01" db="EMBL/GenBank/DDBJ databases">
        <authorList>
            <person name="King R."/>
        </authorList>
    </citation>
    <scope>NUCLEOTIDE SEQUENCE</scope>
</reference>
<comment type="subcellular location">
    <subcellularLocation>
        <location evidence="1">Membrane</location>
        <topology evidence="1">Multi-pass membrane protein</topology>
    </subcellularLocation>
</comment>
<dbReference type="GO" id="GO:0005509">
    <property type="term" value="F:calcium ion binding"/>
    <property type="evidence" value="ECO:0007669"/>
    <property type="project" value="InterPro"/>
</dbReference>
<feature type="transmembrane region" description="Helical" evidence="7">
    <location>
        <begin position="226"/>
        <end position="247"/>
    </location>
</feature>
<evidence type="ECO:0000256" key="3">
    <source>
        <dbReference type="ARBA" id="ARBA00022692"/>
    </source>
</evidence>
<dbReference type="InterPro" id="IPR002048">
    <property type="entry name" value="EF_hand_dom"/>
</dbReference>
<dbReference type="InterPro" id="IPR035952">
    <property type="entry name" value="Rhomboid-like_sf"/>
</dbReference>
<name>A0A9N9TX86_PHYSR</name>
<evidence type="ECO:0000256" key="1">
    <source>
        <dbReference type="ARBA" id="ARBA00004141"/>
    </source>
</evidence>
<feature type="transmembrane region" description="Helical" evidence="7">
    <location>
        <begin position="344"/>
        <end position="365"/>
    </location>
</feature>
<dbReference type="Proteomes" id="UP001153712">
    <property type="component" value="Chromosome 5"/>
</dbReference>
<feature type="domain" description="EF-hand" evidence="8">
    <location>
        <begin position="60"/>
        <end position="95"/>
    </location>
</feature>
<keyword evidence="4" id="KW-0106">Calcium</keyword>
<dbReference type="AlphaFoldDB" id="A0A9N9TX86"/>
<dbReference type="Pfam" id="PF01694">
    <property type="entry name" value="Rhomboid"/>
    <property type="match status" value="1"/>
</dbReference>
<sequence>MSNKDGGEEVIPLDNIQFSNYADSRHWYMFNRCDANQDGRISFDELAAYVENNTRDCGFLPERVLQKIYKKADASGDEQLNFEEFEQFLQTKDFQYLFHSGVSTYLRHLVPHRKAAVERYSARSLTAAPDEPNLCDQYSCCPPPVFMFLISMLELALFLTDELTQKDSTLSATGVTARYLIYDPDRKQEVWRFLTYMFVHIGYMHIITNLIVQLLLGVPLEMVNRWWRVLLIYFLGGIAGCLAHAVIDGRVRLGGASGGVYAILAAHLAQVIINWNDLPYAYLQFIVFGLLIFVDLGTASYYRYYEGVVNEIGVTCHLGGALAGMLAGIYILRNVHVTTGEKVIWWVALVIYVLLMIAGIIAVILT</sequence>
<accession>A0A9N9TX86</accession>
<dbReference type="EMBL" id="OU900098">
    <property type="protein sequence ID" value="CAG9862275.1"/>
    <property type="molecule type" value="Genomic_DNA"/>
</dbReference>
<protein>
    <recommendedName>
        <fullName evidence="8">EF-hand domain-containing protein</fullName>
    </recommendedName>
</protein>
<organism evidence="9 10">
    <name type="scientific">Phyllotreta striolata</name>
    <name type="common">Striped flea beetle</name>
    <name type="synonym">Crioceris striolata</name>
    <dbReference type="NCBI Taxonomy" id="444603"/>
    <lineage>
        <taxon>Eukaryota</taxon>
        <taxon>Metazoa</taxon>
        <taxon>Ecdysozoa</taxon>
        <taxon>Arthropoda</taxon>
        <taxon>Hexapoda</taxon>
        <taxon>Insecta</taxon>
        <taxon>Pterygota</taxon>
        <taxon>Neoptera</taxon>
        <taxon>Endopterygota</taxon>
        <taxon>Coleoptera</taxon>
        <taxon>Polyphaga</taxon>
        <taxon>Cucujiformia</taxon>
        <taxon>Chrysomeloidea</taxon>
        <taxon>Chrysomelidae</taxon>
        <taxon>Galerucinae</taxon>
        <taxon>Alticini</taxon>
        <taxon>Phyllotreta</taxon>
    </lineage>
</organism>
<evidence type="ECO:0000256" key="6">
    <source>
        <dbReference type="ARBA" id="ARBA00023136"/>
    </source>
</evidence>
<keyword evidence="3 7" id="KW-0812">Transmembrane</keyword>
<dbReference type="SMART" id="SM00054">
    <property type="entry name" value="EFh"/>
    <property type="match status" value="2"/>
</dbReference>
<keyword evidence="6 7" id="KW-0472">Membrane</keyword>
<dbReference type="SUPFAM" id="SSF47473">
    <property type="entry name" value="EF-hand"/>
    <property type="match status" value="1"/>
</dbReference>
<dbReference type="PROSITE" id="PS00018">
    <property type="entry name" value="EF_HAND_1"/>
    <property type="match status" value="1"/>
</dbReference>
<dbReference type="GO" id="GO:0004252">
    <property type="term" value="F:serine-type endopeptidase activity"/>
    <property type="evidence" value="ECO:0007669"/>
    <property type="project" value="InterPro"/>
</dbReference>
<evidence type="ECO:0000256" key="4">
    <source>
        <dbReference type="ARBA" id="ARBA00022837"/>
    </source>
</evidence>
<evidence type="ECO:0000256" key="7">
    <source>
        <dbReference type="SAM" id="Phobius"/>
    </source>
</evidence>
<dbReference type="PROSITE" id="PS50222">
    <property type="entry name" value="EF_HAND_2"/>
    <property type="match status" value="2"/>
</dbReference>